<accession>A0A9E7GYP8</accession>
<evidence type="ECO:0000313" key="1">
    <source>
        <dbReference type="EMBL" id="URE24344.1"/>
    </source>
</evidence>
<dbReference type="AlphaFoldDB" id="A0A9E7GYP8"/>
<dbReference type="PANTHER" id="PTHR31325">
    <property type="entry name" value="OS01G0798800 PROTEIN-RELATED"/>
    <property type="match status" value="1"/>
</dbReference>
<gene>
    <name evidence="1" type="ORF">MUK42_07686</name>
</gene>
<evidence type="ECO:0000313" key="2">
    <source>
        <dbReference type="Proteomes" id="UP001055439"/>
    </source>
</evidence>
<dbReference type="OrthoDB" id="769871at2759"/>
<reference evidence="1" key="1">
    <citation type="submission" date="2022-05" db="EMBL/GenBank/DDBJ databases">
        <title>The Musa troglodytarum L. genome provides insights into the mechanism of non-climacteric behaviour and enrichment of carotenoids.</title>
        <authorList>
            <person name="Wang J."/>
        </authorList>
    </citation>
    <scope>NUCLEOTIDE SEQUENCE</scope>
    <source>
        <tissue evidence="1">Leaf</tissue>
    </source>
</reference>
<protein>
    <recommendedName>
        <fullName evidence="3">DUF4220 domain-containing protein</fullName>
    </recommendedName>
</protein>
<organism evidence="1 2">
    <name type="scientific">Musa troglodytarum</name>
    <name type="common">fe'i banana</name>
    <dbReference type="NCBI Taxonomy" id="320322"/>
    <lineage>
        <taxon>Eukaryota</taxon>
        <taxon>Viridiplantae</taxon>
        <taxon>Streptophyta</taxon>
        <taxon>Embryophyta</taxon>
        <taxon>Tracheophyta</taxon>
        <taxon>Spermatophyta</taxon>
        <taxon>Magnoliopsida</taxon>
        <taxon>Liliopsida</taxon>
        <taxon>Zingiberales</taxon>
        <taxon>Musaceae</taxon>
        <taxon>Musa</taxon>
    </lineage>
</organism>
<dbReference type="Proteomes" id="UP001055439">
    <property type="component" value="Chromosome 8"/>
</dbReference>
<dbReference type="InterPro" id="IPR007658">
    <property type="entry name" value="DUF594"/>
</dbReference>
<proteinExistence type="predicted"/>
<dbReference type="EMBL" id="CP097510">
    <property type="protein sequence ID" value="URE24344.1"/>
    <property type="molecule type" value="Genomic_DNA"/>
</dbReference>
<sequence>MLPAGIGKIRFQDTCAEAKRFFADNAREIESEDQYKELVKPKREGLLRLGKGRIKELVKVIKEFVNLKKKDLPRMEKAACGKLLEVDVADPALDPVQVKGTRSTSVLFDACKLAKELKRLDRRKRWTVISAVWVEMLCYAASHCSSDAHAKQLSQGGELLTHVWLLMAHVGIAEQYRIEGGSASAKLLVEY</sequence>
<keyword evidence="2" id="KW-1185">Reference proteome</keyword>
<dbReference type="Pfam" id="PF04578">
    <property type="entry name" value="DUF594"/>
    <property type="match status" value="1"/>
</dbReference>
<name>A0A9E7GYP8_9LILI</name>
<evidence type="ECO:0008006" key="3">
    <source>
        <dbReference type="Google" id="ProtNLM"/>
    </source>
</evidence>